<keyword evidence="6 9" id="KW-0238">DNA-binding</keyword>
<sequence>MDRYIRQFLTYLDIERGVSPHTLKAYEQDLKEFNEYCRADIPRDIEMIDIRGFISERIMAGKSKTTVARKLATLRSFFRYLYREGYVKTNQAKLVPTPKTPKHLPNFLSVDDAFSLVQTPEGIGLLPVRDRAILELLYSSGLRVSEVAGLNIDDMNLREGLVKARGKGKKERIVPIGNKALAALKSYLVERMLFRKKRTAPGNEPAFFLNRNGGRLTDRQIRRIVVRYARSMGISGQIGPHTLRHTFATHLLLGGADLRAIQELLGHSSLSTTQKYTHLDVGHLIDIYDKAHPLANDNEE</sequence>
<dbReference type="AlphaFoldDB" id="A0A953J4H5"/>
<evidence type="ECO:0000256" key="6">
    <source>
        <dbReference type="ARBA" id="ARBA00023125"/>
    </source>
</evidence>
<feature type="domain" description="Core-binding (CB)" evidence="11">
    <location>
        <begin position="1"/>
        <end position="82"/>
    </location>
</feature>
<dbReference type="GO" id="GO:0005737">
    <property type="term" value="C:cytoplasm"/>
    <property type="evidence" value="ECO:0007669"/>
    <property type="project" value="UniProtKB-SubCell"/>
</dbReference>
<organism evidence="12 13">
    <name type="scientific">Candidatus Nitrobium versatile</name>
    <dbReference type="NCBI Taxonomy" id="2884831"/>
    <lineage>
        <taxon>Bacteria</taxon>
        <taxon>Pseudomonadati</taxon>
        <taxon>Nitrospirota</taxon>
        <taxon>Nitrospiria</taxon>
        <taxon>Nitrospirales</taxon>
        <taxon>Nitrospiraceae</taxon>
        <taxon>Candidatus Nitrobium</taxon>
    </lineage>
</organism>
<dbReference type="Pfam" id="PF02899">
    <property type="entry name" value="Phage_int_SAM_1"/>
    <property type="match status" value="1"/>
</dbReference>
<evidence type="ECO:0000313" key="13">
    <source>
        <dbReference type="Proteomes" id="UP000705867"/>
    </source>
</evidence>
<dbReference type="PANTHER" id="PTHR30349:SF77">
    <property type="entry name" value="TYROSINE RECOMBINASE XERC"/>
    <property type="match status" value="1"/>
</dbReference>
<evidence type="ECO:0000256" key="7">
    <source>
        <dbReference type="ARBA" id="ARBA00023172"/>
    </source>
</evidence>
<dbReference type="GO" id="GO:0051301">
    <property type="term" value="P:cell division"/>
    <property type="evidence" value="ECO:0007669"/>
    <property type="project" value="UniProtKB-KW"/>
</dbReference>
<dbReference type="InterPro" id="IPR023009">
    <property type="entry name" value="Tyrosine_recombinase_XerC/XerD"/>
</dbReference>
<evidence type="ECO:0000259" key="10">
    <source>
        <dbReference type="PROSITE" id="PS51898"/>
    </source>
</evidence>
<keyword evidence="8 9" id="KW-0131">Cell cycle</keyword>
<reference evidence="12" key="2">
    <citation type="submission" date="2021-08" db="EMBL/GenBank/DDBJ databases">
        <authorList>
            <person name="Dalcin Martins P."/>
        </authorList>
    </citation>
    <scope>NUCLEOTIDE SEQUENCE</scope>
    <source>
        <strain evidence="12">MAG_39</strain>
    </source>
</reference>
<evidence type="ECO:0000256" key="9">
    <source>
        <dbReference type="HAMAP-Rule" id="MF_01808"/>
    </source>
</evidence>
<comment type="caution">
    <text evidence="12">The sequence shown here is derived from an EMBL/GenBank/DDBJ whole genome shotgun (WGS) entry which is preliminary data.</text>
</comment>
<dbReference type="InterPro" id="IPR050090">
    <property type="entry name" value="Tyrosine_recombinase_XerCD"/>
</dbReference>
<dbReference type="PROSITE" id="PS51898">
    <property type="entry name" value="TYR_RECOMBINASE"/>
    <property type="match status" value="1"/>
</dbReference>
<dbReference type="Pfam" id="PF00589">
    <property type="entry name" value="Phage_integrase"/>
    <property type="match status" value="1"/>
</dbReference>
<dbReference type="GO" id="GO:0007059">
    <property type="term" value="P:chromosome segregation"/>
    <property type="evidence" value="ECO:0007669"/>
    <property type="project" value="UniProtKB-UniRule"/>
</dbReference>
<dbReference type="GO" id="GO:0003677">
    <property type="term" value="F:DNA binding"/>
    <property type="evidence" value="ECO:0007669"/>
    <property type="project" value="UniProtKB-UniRule"/>
</dbReference>
<evidence type="ECO:0000313" key="12">
    <source>
        <dbReference type="EMBL" id="MBZ0156163.1"/>
    </source>
</evidence>
<dbReference type="SUPFAM" id="SSF56349">
    <property type="entry name" value="DNA breaking-rejoining enzymes"/>
    <property type="match status" value="1"/>
</dbReference>
<keyword evidence="2 9" id="KW-0963">Cytoplasm</keyword>
<dbReference type="InterPro" id="IPR010998">
    <property type="entry name" value="Integrase_recombinase_N"/>
</dbReference>
<dbReference type="Gene3D" id="1.10.150.130">
    <property type="match status" value="1"/>
</dbReference>
<dbReference type="NCBIfam" id="NF040815">
    <property type="entry name" value="recomb_XerA_Arch"/>
    <property type="match status" value="1"/>
</dbReference>
<dbReference type="CDD" id="cd00798">
    <property type="entry name" value="INT_XerDC_C"/>
    <property type="match status" value="1"/>
</dbReference>
<feature type="active site" evidence="9">
    <location>
        <position position="167"/>
    </location>
</feature>
<dbReference type="InterPro" id="IPR044068">
    <property type="entry name" value="CB"/>
</dbReference>
<dbReference type="InterPro" id="IPR002104">
    <property type="entry name" value="Integrase_catalytic"/>
</dbReference>
<comment type="similarity">
    <text evidence="9">Belongs to the 'phage' integrase family. XerC subfamily.</text>
</comment>
<feature type="active site" description="O-(3'-phospho-DNA)-tyrosine intermediate" evidence="9">
    <location>
        <position position="276"/>
    </location>
</feature>
<dbReference type="EMBL" id="JAIOIV010000066">
    <property type="protein sequence ID" value="MBZ0156163.1"/>
    <property type="molecule type" value="Genomic_DNA"/>
</dbReference>
<evidence type="ECO:0000256" key="2">
    <source>
        <dbReference type="ARBA" id="ARBA00022490"/>
    </source>
</evidence>
<comment type="function">
    <text evidence="9">Site-specific tyrosine recombinase, which acts by catalyzing the cutting and rejoining of the recombining DNA molecules. The XerC-XerD complex is essential to convert dimers of the bacterial chromosome into monomers to permit their segregation at cell division. It also contributes to the segregational stability of plasmids.</text>
</comment>
<gene>
    <name evidence="9" type="primary">xerC</name>
    <name evidence="12" type="ORF">K8I29_08100</name>
</gene>
<dbReference type="NCBIfam" id="NF001399">
    <property type="entry name" value="PRK00283.1"/>
    <property type="match status" value="1"/>
</dbReference>
<dbReference type="Proteomes" id="UP000705867">
    <property type="component" value="Unassembled WGS sequence"/>
</dbReference>
<accession>A0A953J4H5</accession>
<evidence type="ECO:0000259" key="11">
    <source>
        <dbReference type="PROSITE" id="PS51900"/>
    </source>
</evidence>
<evidence type="ECO:0000256" key="4">
    <source>
        <dbReference type="ARBA" id="ARBA00022829"/>
    </source>
</evidence>
<feature type="domain" description="Tyr recombinase" evidence="10">
    <location>
        <begin position="103"/>
        <end position="289"/>
    </location>
</feature>
<dbReference type="HAMAP" id="MF_01808">
    <property type="entry name" value="Recomb_XerC_XerD"/>
    <property type="match status" value="1"/>
</dbReference>
<evidence type="ECO:0000256" key="8">
    <source>
        <dbReference type="ARBA" id="ARBA00023306"/>
    </source>
</evidence>
<feature type="active site" evidence="9">
    <location>
        <position position="244"/>
    </location>
</feature>
<evidence type="ECO:0000256" key="5">
    <source>
        <dbReference type="ARBA" id="ARBA00022908"/>
    </source>
</evidence>
<comment type="subcellular location">
    <subcellularLocation>
        <location evidence="1 9">Cytoplasm</location>
    </subcellularLocation>
</comment>
<keyword evidence="4 9" id="KW-0159">Chromosome partition</keyword>
<name>A0A953J4H5_9BACT</name>
<keyword evidence="7 9" id="KW-0233">DNA recombination</keyword>
<dbReference type="Gene3D" id="1.10.443.10">
    <property type="entry name" value="Intergrase catalytic core"/>
    <property type="match status" value="1"/>
</dbReference>
<dbReference type="GO" id="GO:0006313">
    <property type="term" value="P:DNA transposition"/>
    <property type="evidence" value="ECO:0007669"/>
    <property type="project" value="UniProtKB-UniRule"/>
</dbReference>
<keyword evidence="3 9" id="KW-0132">Cell division</keyword>
<dbReference type="PANTHER" id="PTHR30349">
    <property type="entry name" value="PHAGE INTEGRASE-RELATED"/>
    <property type="match status" value="1"/>
</dbReference>
<protein>
    <recommendedName>
        <fullName evidence="9">Tyrosine recombinase XerC</fullName>
    </recommendedName>
</protein>
<dbReference type="InterPro" id="IPR013762">
    <property type="entry name" value="Integrase-like_cat_sf"/>
</dbReference>
<feature type="active site" evidence="9">
    <location>
        <position position="267"/>
    </location>
</feature>
<dbReference type="PROSITE" id="PS51900">
    <property type="entry name" value="CB"/>
    <property type="match status" value="1"/>
</dbReference>
<dbReference type="GO" id="GO:0009037">
    <property type="term" value="F:tyrosine-based site-specific recombinase activity"/>
    <property type="evidence" value="ECO:0007669"/>
    <property type="project" value="UniProtKB-UniRule"/>
</dbReference>
<evidence type="ECO:0000256" key="1">
    <source>
        <dbReference type="ARBA" id="ARBA00004496"/>
    </source>
</evidence>
<feature type="active site" evidence="9">
    <location>
        <position position="241"/>
    </location>
</feature>
<dbReference type="InterPro" id="IPR011010">
    <property type="entry name" value="DNA_brk_join_enz"/>
</dbReference>
<reference evidence="12" key="1">
    <citation type="journal article" date="2021" name="bioRxiv">
        <title>Unraveling nitrogen, sulfur and carbon metabolic pathways and microbial community transcriptional responses to substrate deprivation and toxicity stresses in a bioreactor mimicking anoxic brackish coastal sediment conditions.</title>
        <authorList>
            <person name="Martins P.D."/>
            <person name="Echeveste M.J."/>
            <person name="Arshad A."/>
            <person name="Kurth J."/>
            <person name="Ouboter H."/>
            <person name="Jetten M.S.M."/>
            <person name="Welte C.U."/>
        </authorList>
    </citation>
    <scope>NUCLEOTIDE SEQUENCE</scope>
    <source>
        <strain evidence="12">MAG_39</strain>
    </source>
</reference>
<dbReference type="InterPro" id="IPR004107">
    <property type="entry name" value="Integrase_SAM-like_N"/>
</dbReference>
<comment type="subunit">
    <text evidence="9">Forms a cyclic heterotetrameric complex composed of two molecules of XerC and two molecules of XerD.</text>
</comment>
<feature type="active site" evidence="9">
    <location>
        <position position="143"/>
    </location>
</feature>
<evidence type="ECO:0000256" key="3">
    <source>
        <dbReference type="ARBA" id="ARBA00022618"/>
    </source>
</evidence>
<proteinExistence type="inferred from homology"/>
<keyword evidence="5 9" id="KW-0229">DNA integration</keyword>